<dbReference type="EMBL" id="BMKS01000007">
    <property type="protein sequence ID" value="GGG36619.1"/>
    <property type="molecule type" value="Genomic_DNA"/>
</dbReference>
<dbReference type="PANTHER" id="PTHR12219:SF8">
    <property type="entry name" value="NADH DEHYDROGENASE [UBIQUINONE] IRON-SULFUR PROTEIN 4, MITOCHONDRIAL"/>
    <property type="match status" value="1"/>
</dbReference>
<evidence type="ECO:0000256" key="6">
    <source>
        <dbReference type="ARBA" id="ARBA00023136"/>
    </source>
</evidence>
<dbReference type="AlphaFoldDB" id="A0A8J2ZCF7"/>
<dbReference type="Gene3D" id="3.30.160.190">
    <property type="entry name" value="atu1810 like domain"/>
    <property type="match status" value="1"/>
</dbReference>
<comment type="subcellular location">
    <subcellularLocation>
        <location evidence="1">Membrane</location>
    </subcellularLocation>
</comment>
<dbReference type="GO" id="GO:0022900">
    <property type="term" value="P:electron transport chain"/>
    <property type="evidence" value="ECO:0007669"/>
    <property type="project" value="InterPro"/>
</dbReference>
<evidence type="ECO:0000256" key="4">
    <source>
        <dbReference type="ARBA" id="ARBA00022946"/>
    </source>
</evidence>
<organism evidence="8 9">
    <name type="scientific">Caldovatus sediminis</name>
    <dbReference type="NCBI Taxonomy" id="2041189"/>
    <lineage>
        <taxon>Bacteria</taxon>
        <taxon>Pseudomonadati</taxon>
        <taxon>Pseudomonadota</taxon>
        <taxon>Alphaproteobacteria</taxon>
        <taxon>Acetobacterales</taxon>
        <taxon>Roseomonadaceae</taxon>
        <taxon>Caldovatus</taxon>
    </lineage>
</organism>
<evidence type="ECO:0000256" key="7">
    <source>
        <dbReference type="SAM" id="MobiDB-lite"/>
    </source>
</evidence>
<dbReference type="RefSeq" id="WP_188900799.1">
    <property type="nucleotide sequence ID" value="NZ_BMKS01000007.1"/>
</dbReference>
<dbReference type="PANTHER" id="PTHR12219">
    <property type="entry name" value="NADH-UBIQUINONE OXIDOREDUCTASE"/>
    <property type="match status" value="1"/>
</dbReference>
<evidence type="ECO:0008006" key="10">
    <source>
        <dbReference type="Google" id="ProtNLM"/>
    </source>
</evidence>
<comment type="caution">
    <text evidence="8">The sequence shown here is derived from an EMBL/GenBank/DDBJ whole genome shotgun (WGS) entry which is preliminary data.</text>
</comment>
<dbReference type="InterPro" id="IPR038532">
    <property type="entry name" value="NDUFS4-like_sf"/>
</dbReference>
<proteinExistence type="predicted"/>
<keyword evidence="6" id="KW-0472">Membrane</keyword>
<keyword evidence="3" id="KW-0679">Respiratory chain</keyword>
<reference evidence="8 9" key="1">
    <citation type="journal article" date="2014" name="Int. J. Syst. Evol. Microbiol.">
        <title>Complete genome sequence of Corynebacterium casei LMG S-19264T (=DSM 44701T), isolated from a smear-ripened cheese.</title>
        <authorList>
            <consortium name="US DOE Joint Genome Institute (JGI-PGF)"/>
            <person name="Walter F."/>
            <person name="Albersmeier A."/>
            <person name="Kalinowski J."/>
            <person name="Ruckert C."/>
        </authorList>
    </citation>
    <scope>NUCLEOTIDE SEQUENCE [LARGE SCALE GENOMIC DNA]</scope>
    <source>
        <strain evidence="8 9">CGMCC 1.16330</strain>
    </source>
</reference>
<dbReference type="Pfam" id="PF04800">
    <property type="entry name" value="NDUS4"/>
    <property type="match status" value="1"/>
</dbReference>
<keyword evidence="9" id="KW-1185">Reference proteome</keyword>
<evidence type="ECO:0000256" key="5">
    <source>
        <dbReference type="ARBA" id="ARBA00022982"/>
    </source>
</evidence>
<keyword evidence="2" id="KW-0813">Transport</keyword>
<dbReference type="Proteomes" id="UP000597507">
    <property type="component" value="Unassembled WGS sequence"/>
</dbReference>
<dbReference type="InterPro" id="IPR006885">
    <property type="entry name" value="NADH_UbQ_FeS_4_mit-like"/>
</dbReference>
<evidence type="ECO:0000256" key="2">
    <source>
        <dbReference type="ARBA" id="ARBA00022448"/>
    </source>
</evidence>
<keyword evidence="4" id="KW-0809">Transit peptide</keyword>
<evidence type="ECO:0000313" key="9">
    <source>
        <dbReference type="Proteomes" id="UP000597507"/>
    </source>
</evidence>
<evidence type="ECO:0000256" key="3">
    <source>
        <dbReference type="ARBA" id="ARBA00022660"/>
    </source>
</evidence>
<evidence type="ECO:0000256" key="1">
    <source>
        <dbReference type="ARBA" id="ARBA00004370"/>
    </source>
</evidence>
<dbReference type="GO" id="GO:0016020">
    <property type="term" value="C:membrane"/>
    <property type="evidence" value="ECO:0007669"/>
    <property type="project" value="UniProtKB-SubCell"/>
</dbReference>
<name>A0A8J2ZCF7_9PROT</name>
<accession>A0A8J2ZCF7</accession>
<feature type="region of interest" description="Disordered" evidence="7">
    <location>
        <begin position="1"/>
        <end position="24"/>
    </location>
</feature>
<evidence type="ECO:0000313" key="8">
    <source>
        <dbReference type="EMBL" id="GGG36619.1"/>
    </source>
</evidence>
<gene>
    <name evidence="8" type="ORF">GCM10010964_25620</name>
</gene>
<keyword evidence="5" id="KW-0249">Electron transport</keyword>
<sequence>MDSAIRHPPSGRARLYQPPKSAMQSGRARARGWVLEFAPAEPKRIDPLTGWCGSGDTVATQLRLHFDTKDHALAYARANGIAIEVEAPPPSERAAIRPKAYADNFRWGRTENWTH</sequence>
<protein>
    <recommendedName>
        <fullName evidence="10">ETC complex I subunit</fullName>
    </recommendedName>
</protein>